<dbReference type="InterPro" id="IPR043452">
    <property type="entry name" value="BZIP46-like"/>
</dbReference>
<dbReference type="Pfam" id="PF00170">
    <property type="entry name" value="bZIP_1"/>
    <property type="match status" value="1"/>
</dbReference>
<name>A0AAD8I0D3_9APIA</name>
<evidence type="ECO:0000259" key="5">
    <source>
        <dbReference type="PROSITE" id="PS50217"/>
    </source>
</evidence>
<feature type="compositionally biased region" description="Polar residues" evidence="4">
    <location>
        <begin position="1"/>
        <end position="20"/>
    </location>
</feature>
<dbReference type="AlphaFoldDB" id="A0AAD8I0D3"/>
<feature type="compositionally biased region" description="Basic and acidic residues" evidence="4">
    <location>
        <begin position="26"/>
        <end position="41"/>
    </location>
</feature>
<keyword evidence="3" id="KW-0539">Nucleus</keyword>
<dbReference type="PANTHER" id="PTHR22952:SF175">
    <property type="entry name" value="PROTEIN ABSCISIC ACID-INSENSITIVE 5"/>
    <property type="match status" value="1"/>
</dbReference>
<keyword evidence="2" id="KW-0238">DNA-binding</keyword>
<feature type="region of interest" description="Disordered" evidence="4">
    <location>
        <begin position="267"/>
        <end position="343"/>
    </location>
</feature>
<keyword evidence="7" id="KW-1185">Reference proteome</keyword>
<dbReference type="GO" id="GO:0003677">
    <property type="term" value="F:DNA binding"/>
    <property type="evidence" value="ECO:0007669"/>
    <property type="project" value="UniProtKB-KW"/>
</dbReference>
<dbReference type="SMART" id="SM00338">
    <property type="entry name" value="BRLZ"/>
    <property type="match status" value="1"/>
</dbReference>
<comment type="caution">
    <text evidence="6">The sequence shown here is derived from an EMBL/GenBank/DDBJ whole genome shotgun (WGS) entry which is preliminary data.</text>
</comment>
<dbReference type="GO" id="GO:0045893">
    <property type="term" value="P:positive regulation of DNA-templated transcription"/>
    <property type="evidence" value="ECO:0007669"/>
    <property type="project" value="InterPro"/>
</dbReference>
<sequence>MTDNSEFLSQGKVGSSVQSTNRRHPDRHEPDRHEIPSLDRKSSISSLLDELQHTFSGDFGSFGSMNVDELLENVLTEEEIQAYEQTLLPNPSIALRAAAPMGAATATANISPQFPEGEIETSTMNDTAIPQCLQRQDSLTLPSPLSQKTVNEVWYEMPKFQQEQEHGSTSNVQEVDSAHRQTTYGDMTFEEFLIMAGVVQAHDHSPPPLQQSSVSYQKDNNTVHGSGTPDCMVRPVIASGGGGNVPAYQALPERSVKDAVARIPSGYQPREVGYGGKMQNNTSEGGFGQGSPASPVSSDSVGENQSDSVNNLHSGPVEEKVVSRKQRRMIKNRESAARSRARRQAYNRELEARLHMLEEENARLKQDRQATRRTKQQNLVQYMEEAMRARKARDEKKGIKRSWSSLF</sequence>
<feature type="region of interest" description="Disordered" evidence="4">
    <location>
        <begin position="1"/>
        <end position="41"/>
    </location>
</feature>
<dbReference type="PANTHER" id="PTHR22952">
    <property type="entry name" value="CAMP-RESPONSE ELEMENT BINDING PROTEIN-RELATED"/>
    <property type="match status" value="1"/>
</dbReference>
<reference evidence="6" key="2">
    <citation type="submission" date="2023-05" db="EMBL/GenBank/DDBJ databases">
        <authorList>
            <person name="Schelkunov M.I."/>
        </authorList>
    </citation>
    <scope>NUCLEOTIDE SEQUENCE</scope>
    <source>
        <strain evidence="6">Hsosn_3</strain>
        <tissue evidence="6">Leaf</tissue>
    </source>
</reference>
<dbReference type="GO" id="GO:0005634">
    <property type="term" value="C:nucleus"/>
    <property type="evidence" value="ECO:0007669"/>
    <property type="project" value="UniProtKB-SubCell"/>
</dbReference>
<dbReference type="InterPro" id="IPR046347">
    <property type="entry name" value="bZIP_sf"/>
</dbReference>
<feature type="compositionally biased region" description="Basic and acidic residues" evidence="4">
    <location>
        <begin position="388"/>
        <end position="397"/>
    </location>
</feature>
<feature type="region of interest" description="Disordered" evidence="4">
    <location>
        <begin position="388"/>
        <end position="407"/>
    </location>
</feature>
<reference evidence="6" key="1">
    <citation type="submission" date="2023-02" db="EMBL/GenBank/DDBJ databases">
        <title>Genome of toxic invasive species Heracleum sosnowskyi carries increased number of genes despite the absence of recent whole-genome duplications.</title>
        <authorList>
            <person name="Schelkunov M."/>
            <person name="Shtratnikova V."/>
            <person name="Makarenko M."/>
            <person name="Klepikova A."/>
            <person name="Omelchenko D."/>
            <person name="Novikova G."/>
            <person name="Obukhova E."/>
            <person name="Bogdanov V."/>
            <person name="Penin A."/>
            <person name="Logacheva M."/>
        </authorList>
    </citation>
    <scope>NUCLEOTIDE SEQUENCE</scope>
    <source>
        <strain evidence="6">Hsosn_3</strain>
        <tissue evidence="6">Leaf</tissue>
    </source>
</reference>
<dbReference type="PROSITE" id="PS00036">
    <property type="entry name" value="BZIP_BASIC"/>
    <property type="match status" value="1"/>
</dbReference>
<dbReference type="SUPFAM" id="SSF57959">
    <property type="entry name" value="Leucine zipper domain"/>
    <property type="match status" value="1"/>
</dbReference>
<dbReference type="InterPro" id="IPR004827">
    <property type="entry name" value="bZIP"/>
</dbReference>
<evidence type="ECO:0000313" key="7">
    <source>
        <dbReference type="Proteomes" id="UP001237642"/>
    </source>
</evidence>
<evidence type="ECO:0000256" key="3">
    <source>
        <dbReference type="ARBA" id="ARBA00023242"/>
    </source>
</evidence>
<dbReference type="Gene3D" id="1.20.5.170">
    <property type="match status" value="1"/>
</dbReference>
<dbReference type="GO" id="GO:0003700">
    <property type="term" value="F:DNA-binding transcription factor activity"/>
    <property type="evidence" value="ECO:0007669"/>
    <property type="project" value="InterPro"/>
</dbReference>
<dbReference type="PROSITE" id="PS50217">
    <property type="entry name" value="BZIP"/>
    <property type="match status" value="1"/>
</dbReference>
<feature type="domain" description="BZIP" evidence="5">
    <location>
        <begin position="322"/>
        <end position="373"/>
    </location>
</feature>
<evidence type="ECO:0000256" key="1">
    <source>
        <dbReference type="ARBA" id="ARBA00004123"/>
    </source>
</evidence>
<evidence type="ECO:0000313" key="6">
    <source>
        <dbReference type="EMBL" id="KAK1375762.1"/>
    </source>
</evidence>
<proteinExistence type="predicted"/>
<gene>
    <name evidence="6" type="ORF">POM88_031955</name>
</gene>
<evidence type="ECO:0000256" key="4">
    <source>
        <dbReference type="SAM" id="MobiDB-lite"/>
    </source>
</evidence>
<dbReference type="EMBL" id="JAUIZM010000007">
    <property type="protein sequence ID" value="KAK1375762.1"/>
    <property type="molecule type" value="Genomic_DNA"/>
</dbReference>
<accession>A0AAD8I0D3</accession>
<dbReference type="Proteomes" id="UP001237642">
    <property type="component" value="Unassembled WGS sequence"/>
</dbReference>
<organism evidence="6 7">
    <name type="scientific">Heracleum sosnowskyi</name>
    <dbReference type="NCBI Taxonomy" id="360622"/>
    <lineage>
        <taxon>Eukaryota</taxon>
        <taxon>Viridiplantae</taxon>
        <taxon>Streptophyta</taxon>
        <taxon>Embryophyta</taxon>
        <taxon>Tracheophyta</taxon>
        <taxon>Spermatophyta</taxon>
        <taxon>Magnoliopsida</taxon>
        <taxon>eudicotyledons</taxon>
        <taxon>Gunneridae</taxon>
        <taxon>Pentapetalae</taxon>
        <taxon>asterids</taxon>
        <taxon>campanulids</taxon>
        <taxon>Apiales</taxon>
        <taxon>Apiaceae</taxon>
        <taxon>Apioideae</taxon>
        <taxon>apioid superclade</taxon>
        <taxon>Tordylieae</taxon>
        <taxon>Tordyliinae</taxon>
        <taxon>Heracleum</taxon>
    </lineage>
</organism>
<protein>
    <recommendedName>
        <fullName evidence="5">BZIP domain-containing protein</fullName>
    </recommendedName>
</protein>
<comment type="subcellular location">
    <subcellularLocation>
        <location evidence="1">Nucleus</location>
    </subcellularLocation>
</comment>
<evidence type="ECO:0000256" key="2">
    <source>
        <dbReference type="ARBA" id="ARBA00023125"/>
    </source>
</evidence>
<feature type="compositionally biased region" description="Polar residues" evidence="4">
    <location>
        <begin position="291"/>
        <end position="313"/>
    </location>
</feature>